<sequence>MLVLALQFSRCDVTHISSNKPALAASKKAAFRSLKTKEKTGASDAGNVERDRIPAIDITNN</sequence>
<proteinExistence type="predicted"/>
<name>A0A2G6K7Y1_9ACTN</name>
<feature type="compositionally biased region" description="Basic and acidic residues" evidence="1">
    <location>
        <begin position="36"/>
        <end position="54"/>
    </location>
</feature>
<evidence type="ECO:0000256" key="1">
    <source>
        <dbReference type="SAM" id="MobiDB-lite"/>
    </source>
</evidence>
<comment type="caution">
    <text evidence="2">The sequence shown here is derived from an EMBL/GenBank/DDBJ whole genome shotgun (WGS) entry which is preliminary data.</text>
</comment>
<dbReference type="AlphaFoldDB" id="A0A2G6K7Y1"/>
<evidence type="ECO:0000313" key="2">
    <source>
        <dbReference type="EMBL" id="PIE31761.1"/>
    </source>
</evidence>
<evidence type="ECO:0000313" key="3">
    <source>
        <dbReference type="Proteomes" id="UP000230914"/>
    </source>
</evidence>
<accession>A0A2G6K7Y1</accession>
<gene>
    <name evidence="2" type="ORF">CSA55_04870</name>
</gene>
<dbReference type="Proteomes" id="UP000230914">
    <property type="component" value="Unassembled WGS sequence"/>
</dbReference>
<dbReference type="EMBL" id="PDSL01000066">
    <property type="protein sequence ID" value="PIE31761.1"/>
    <property type="molecule type" value="Genomic_DNA"/>
</dbReference>
<protein>
    <submittedName>
        <fullName evidence="2">Uncharacterized protein</fullName>
    </submittedName>
</protein>
<organism evidence="2 3">
    <name type="scientific">Ilumatobacter coccineus</name>
    <dbReference type="NCBI Taxonomy" id="467094"/>
    <lineage>
        <taxon>Bacteria</taxon>
        <taxon>Bacillati</taxon>
        <taxon>Actinomycetota</taxon>
        <taxon>Acidimicrobiia</taxon>
        <taxon>Acidimicrobiales</taxon>
        <taxon>Ilumatobacteraceae</taxon>
        <taxon>Ilumatobacter</taxon>
    </lineage>
</organism>
<reference evidence="2 3" key="1">
    <citation type="submission" date="2017-10" db="EMBL/GenBank/DDBJ databases">
        <title>Novel microbial diversity and functional potential in the marine mammal oral microbiome.</title>
        <authorList>
            <person name="Dudek N.K."/>
            <person name="Sun C.L."/>
            <person name="Burstein D."/>
            <person name="Kantor R.S."/>
            <person name="Aliaga Goltsman D.S."/>
            <person name="Bik E.M."/>
            <person name="Thomas B.C."/>
            <person name="Banfield J.F."/>
            <person name="Relman D.A."/>
        </authorList>
    </citation>
    <scope>NUCLEOTIDE SEQUENCE [LARGE SCALE GENOMIC DNA]</scope>
    <source>
        <strain evidence="2">DOLJORAL78_61_10</strain>
    </source>
</reference>
<feature type="region of interest" description="Disordered" evidence="1">
    <location>
        <begin position="36"/>
        <end position="61"/>
    </location>
</feature>